<dbReference type="RefSeq" id="WP_035082373.1">
    <property type="nucleotide sequence ID" value="NZ_JQGC01000007.1"/>
</dbReference>
<keyword evidence="3" id="KW-0813">Transport</keyword>
<dbReference type="PANTHER" id="PTHR43776:SF7">
    <property type="entry name" value="D,D-DIPEPTIDE TRANSPORT ATP-BINDING PROTEIN DDPF-RELATED"/>
    <property type="match status" value="1"/>
</dbReference>
<keyword evidence="8" id="KW-1185">Reference proteome</keyword>
<dbReference type="InterPro" id="IPR050319">
    <property type="entry name" value="ABC_transp_ATP-bind"/>
</dbReference>
<dbReference type="NCBIfam" id="NF008453">
    <property type="entry name" value="PRK11308.1"/>
    <property type="match status" value="2"/>
</dbReference>
<feature type="domain" description="ABC transporter" evidence="6">
    <location>
        <begin position="5"/>
        <end position="259"/>
    </location>
</feature>
<evidence type="ECO:0000256" key="5">
    <source>
        <dbReference type="ARBA" id="ARBA00022840"/>
    </source>
</evidence>
<evidence type="ECO:0000259" key="6">
    <source>
        <dbReference type="PROSITE" id="PS50893"/>
    </source>
</evidence>
<dbReference type="InterPro" id="IPR013563">
    <property type="entry name" value="Oligopep_ABC_C"/>
</dbReference>
<reference evidence="7 8" key="1">
    <citation type="submission" date="2014-08" db="EMBL/GenBank/DDBJ databases">
        <authorList>
            <person name="Hassan Y.I."/>
            <person name="Lepp D."/>
            <person name="Zhou T."/>
        </authorList>
    </citation>
    <scope>NUCLEOTIDE SEQUENCE [LARGE SCALE GENOMIC DNA]</scope>
    <source>
        <strain evidence="7 8">IFO13584</strain>
    </source>
</reference>
<comment type="similarity">
    <text evidence="2">Belongs to the ABC transporter superfamily.</text>
</comment>
<evidence type="ECO:0000313" key="8">
    <source>
        <dbReference type="Proteomes" id="UP000028981"/>
    </source>
</evidence>
<dbReference type="Proteomes" id="UP000028981">
    <property type="component" value="Unassembled WGS sequence"/>
</dbReference>
<dbReference type="GO" id="GO:0005886">
    <property type="term" value="C:plasma membrane"/>
    <property type="evidence" value="ECO:0007669"/>
    <property type="project" value="UniProtKB-SubCell"/>
</dbReference>
<feature type="domain" description="ABC transporter" evidence="6">
    <location>
        <begin position="357"/>
        <end position="607"/>
    </location>
</feature>
<dbReference type="STRING" id="46914.JP75_10360"/>
<dbReference type="FunFam" id="3.40.50.300:FF:000016">
    <property type="entry name" value="Oligopeptide ABC transporter ATP-binding component"/>
    <property type="match status" value="2"/>
</dbReference>
<dbReference type="NCBIfam" id="NF007739">
    <property type="entry name" value="PRK10419.1"/>
    <property type="match status" value="2"/>
</dbReference>
<proteinExistence type="inferred from homology"/>
<dbReference type="EMBL" id="JQGC01000007">
    <property type="protein sequence ID" value="KFL31282.1"/>
    <property type="molecule type" value="Genomic_DNA"/>
</dbReference>
<evidence type="ECO:0000256" key="1">
    <source>
        <dbReference type="ARBA" id="ARBA00004417"/>
    </source>
</evidence>
<name>A0A087M329_9HYPH</name>
<dbReference type="GO" id="GO:0015833">
    <property type="term" value="P:peptide transport"/>
    <property type="evidence" value="ECO:0007669"/>
    <property type="project" value="InterPro"/>
</dbReference>
<dbReference type="PROSITE" id="PS50893">
    <property type="entry name" value="ABC_TRANSPORTER_2"/>
    <property type="match status" value="2"/>
</dbReference>
<dbReference type="Gene3D" id="3.40.50.300">
    <property type="entry name" value="P-loop containing nucleotide triphosphate hydrolases"/>
    <property type="match status" value="2"/>
</dbReference>
<sequence>MENLVEIRGLRITFAGAVDVVQGLDLDIPAGKTLCLVGESGCGKSVTAKSILQVIDHPGRVSGGSINLRQTDGSVLDIAKTKPTSPLMRQVRGGDIAMIHQEPMSFLSPLYTIGNQISEALMLHRKIGKKEARTEGIKMLEEVGMPDPARRYDSFTFQLSGGQRQRAMIAMALINKPRLLIADEPTTALDVTTQANILDLLGELQRETGMGVLFITHDLGVVAEIADEVAVMYLGKIVERAPVRELLENPKHPYTKGLLASMPRLDGDFKAPLKAIPGMVPPPALRPAGCSFHPRCEWARKDMCGHVAVLETDLGQNHMVACHAYGPQAHKFSRATRTADLAAPVAASKKAAGKPLLSVRNLHKHFAIRAGFFQRQVGAVRAVNDISLDVFPGETLGLVGESGCGKSTLGQTLVGLHRADSGDVQFADIDVRAAKGAEAKQLRTDIRMVFQDPTGSLNPRMRVRDIIGEVLQVNGNHSAAEIEEKVQGLLSRVGLSPDYAERYPHAFSGGQRQRIAIARALASDPKLVIADEAVSALDVSVQTQIINMMKELQAELGLTYVFVSHDLGVIANISDRVAVMYAGRIVELGETDQIFRNPRHPYTEALLAAIPGRGARKTGARIRLTGHVPDAAKPLEGCAFADRCRYVTDACRVNVPALRGEANHLDACLRSEELKLRSVSQTGALVSA</sequence>
<evidence type="ECO:0000256" key="4">
    <source>
        <dbReference type="ARBA" id="ARBA00022741"/>
    </source>
</evidence>
<dbReference type="GO" id="GO:0005524">
    <property type="term" value="F:ATP binding"/>
    <property type="evidence" value="ECO:0007669"/>
    <property type="project" value="UniProtKB-KW"/>
</dbReference>
<dbReference type="InterPro" id="IPR017871">
    <property type="entry name" value="ABC_transporter-like_CS"/>
</dbReference>
<dbReference type="OrthoDB" id="9802264at2"/>
<dbReference type="InterPro" id="IPR003593">
    <property type="entry name" value="AAA+_ATPase"/>
</dbReference>
<keyword evidence="5" id="KW-0067">ATP-binding</keyword>
<keyword evidence="4" id="KW-0547">Nucleotide-binding</keyword>
<evidence type="ECO:0000256" key="2">
    <source>
        <dbReference type="ARBA" id="ARBA00005417"/>
    </source>
</evidence>
<dbReference type="Pfam" id="PF08352">
    <property type="entry name" value="oligo_HPY"/>
    <property type="match status" value="2"/>
</dbReference>
<evidence type="ECO:0000313" key="7">
    <source>
        <dbReference type="EMBL" id="KFL31282.1"/>
    </source>
</evidence>
<comment type="subcellular location">
    <subcellularLocation>
        <location evidence="1">Cell inner membrane</location>
        <topology evidence="1">Peripheral membrane protein</topology>
    </subcellularLocation>
</comment>
<dbReference type="NCBIfam" id="TIGR01727">
    <property type="entry name" value="oligo_HPY"/>
    <property type="match status" value="2"/>
</dbReference>
<dbReference type="PROSITE" id="PS00211">
    <property type="entry name" value="ABC_TRANSPORTER_1"/>
    <property type="match status" value="2"/>
</dbReference>
<dbReference type="PANTHER" id="PTHR43776">
    <property type="entry name" value="TRANSPORT ATP-BINDING PROTEIN"/>
    <property type="match status" value="1"/>
</dbReference>
<dbReference type="CDD" id="cd03257">
    <property type="entry name" value="ABC_NikE_OppD_transporters"/>
    <property type="match status" value="2"/>
</dbReference>
<evidence type="ECO:0000256" key="3">
    <source>
        <dbReference type="ARBA" id="ARBA00022448"/>
    </source>
</evidence>
<dbReference type="Pfam" id="PF00005">
    <property type="entry name" value="ABC_tran"/>
    <property type="match status" value="2"/>
</dbReference>
<dbReference type="SUPFAM" id="SSF52540">
    <property type="entry name" value="P-loop containing nucleoside triphosphate hydrolases"/>
    <property type="match status" value="2"/>
</dbReference>
<dbReference type="InterPro" id="IPR003439">
    <property type="entry name" value="ABC_transporter-like_ATP-bd"/>
</dbReference>
<organism evidence="7 8">
    <name type="scientific">Devosia riboflavina</name>
    <dbReference type="NCBI Taxonomy" id="46914"/>
    <lineage>
        <taxon>Bacteria</taxon>
        <taxon>Pseudomonadati</taxon>
        <taxon>Pseudomonadota</taxon>
        <taxon>Alphaproteobacteria</taxon>
        <taxon>Hyphomicrobiales</taxon>
        <taxon>Devosiaceae</taxon>
        <taxon>Devosia</taxon>
    </lineage>
</organism>
<gene>
    <name evidence="7" type="ORF">JP75_10360</name>
</gene>
<comment type="caution">
    <text evidence="7">The sequence shown here is derived from an EMBL/GenBank/DDBJ whole genome shotgun (WGS) entry which is preliminary data.</text>
</comment>
<dbReference type="GO" id="GO:0055085">
    <property type="term" value="P:transmembrane transport"/>
    <property type="evidence" value="ECO:0007669"/>
    <property type="project" value="UniProtKB-ARBA"/>
</dbReference>
<dbReference type="GO" id="GO:0016887">
    <property type="term" value="F:ATP hydrolysis activity"/>
    <property type="evidence" value="ECO:0007669"/>
    <property type="project" value="InterPro"/>
</dbReference>
<dbReference type="AlphaFoldDB" id="A0A087M329"/>
<dbReference type="InterPro" id="IPR027417">
    <property type="entry name" value="P-loop_NTPase"/>
</dbReference>
<dbReference type="SMART" id="SM00382">
    <property type="entry name" value="AAA"/>
    <property type="match status" value="2"/>
</dbReference>
<accession>A0A087M329</accession>
<protein>
    <recommendedName>
        <fullName evidence="6">ABC transporter domain-containing protein</fullName>
    </recommendedName>
</protein>